<dbReference type="EMBL" id="CP150951">
    <property type="protein sequence ID" value="WZC49186.1"/>
    <property type="molecule type" value="Genomic_DNA"/>
</dbReference>
<feature type="region of interest" description="Disordered" evidence="1">
    <location>
        <begin position="208"/>
        <end position="235"/>
    </location>
</feature>
<name>A0ABZ2V3W1_9RHOB</name>
<gene>
    <name evidence="2" type="ORF">AABB29_00560</name>
</gene>
<proteinExistence type="predicted"/>
<dbReference type="RefSeq" id="WP_341367297.1">
    <property type="nucleotide sequence ID" value="NZ_CP150951.2"/>
</dbReference>
<dbReference type="Proteomes" id="UP001440612">
    <property type="component" value="Chromosome"/>
</dbReference>
<organism evidence="2 3">
    <name type="scientific">Yoonia phaeophyticola</name>
    <dbReference type="NCBI Taxonomy" id="3137369"/>
    <lineage>
        <taxon>Bacteria</taxon>
        <taxon>Pseudomonadati</taxon>
        <taxon>Pseudomonadota</taxon>
        <taxon>Alphaproteobacteria</taxon>
        <taxon>Rhodobacterales</taxon>
        <taxon>Paracoccaceae</taxon>
        <taxon>Yoonia</taxon>
    </lineage>
</organism>
<accession>A0ABZ2V3W1</accession>
<evidence type="ECO:0000313" key="3">
    <source>
        <dbReference type="Proteomes" id="UP001440612"/>
    </source>
</evidence>
<keyword evidence="3" id="KW-1185">Reference proteome</keyword>
<reference evidence="3" key="1">
    <citation type="submission" date="2024-04" db="EMBL/GenBank/DDBJ databases">
        <title>Phylogenomic analyses of a clade within the roseobacter group suggest taxonomic reassignments of species of the genera Aestuariivita, Citreicella, Loktanella, Nautella, Pelagibaca, Ruegeria, Thalassobius, Thiobacimonas and Tropicibacter, and the proposal o.</title>
        <authorList>
            <person name="Jeon C.O."/>
        </authorList>
    </citation>
    <scope>NUCLEOTIDE SEQUENCE [LARGE SCALE GENOMIC DNA]</scope>
    <source>
        <strain evidence="3">BS5-3</strain>
    </source>
</reference>
<sequence length="235" mass="25352">MEPDHTISQWFAAMIGRQQPDDAVQVDDAFAISDHVHWDDEAAHVLRDVVQILLRPPQSENDLSLTESLPSPSPAMLTQSAQTETNHLLADMLGNVAAGASTSEAVTPYVQISDGGPGLAIYNAAFIPGWPLPAFAKNPSEGEAQAAQYVRNEAEVVAYLTEQGLNKDLLSKVLKTFKTAADRVGFLLWLSTLISLATATLRTLSKEAQGPAMDPDEADTKADTAARTGRRVFRI</sequence>
<protein>
    <submittedName>
        <fullName evidence="2">Uncharacterized protein</fullName>
    </submittedName>
</protein>
<evidence type="ECO:0000256" key="1">
    <source>
        <dbReference type="SAM" id="MobiDB-lite"/>
    </source>
</evidence>
<evidence type="ECO:0000313" key="2">
    <source>
        <dbReference type="EMBL" id="WZC49186.1"/>
    </source>
</evidence>